<dbReference type="AlphaFoldDB" id="A0A174G9N7"/>
<reference evidence="1 2" key="1">
    <citation type="submission" date="2016-06" db="EMBL/GenBank/DDBJ databases">
        <authorList>
            <person name="Kjaerup R.B."/>
            <person name="Dalgaard T.S."/>
            <person name="Juul-Madsen H.R."/>
        </authorList>
    </citation>
    <scope>NUCLEOTIDE SEQUENCE [LARGE SCALE GENOMIC DNA]</scope>
    <source>
        <strain evidence="1 2">373-A1</strain>
    </source>
</reference>
<protein>
    <submittedName>
        <fullName evidence="1">Uncharacterized protein</fullName>
    </submittedName>
</protein>
<gene>
    <name evidence="1" type="ORF">CP373A1_03265</name>
</gene>
<dbReference type="RefSeq" id="WP_055254681.1">
    <property type="nucleotide sequence ID" value="NZ_CYZW01000009.1"/>
</dbReference>
<accession>A0A174G9N7</accession>
<sequence length="262" mass="29337">MKSITFKNSTLSKLDSLSLNQIKIENINSKIENINISNSMTILTGTFYGNLNINKSSFIVLDSDFSLLTGSINLLNENTLKSEIHIYGLLKDLKDDIYINCHSNITSMLYISSSSHKIIYSCISREESENKFIVEKIVTKDYTSSNLIPIDLRAPFTGSLKVNIDLDTIDFKNSSNIKLSIIPYTRINSYNNLSNSSLSGISGDIETINHLKTLVPNLKINGTYFMVNCVDGKGNLSLSDIDIGNTRLSVILNDKEYFINNY</sequence>
<organism evidence="1 2">
    <name type="scientific">Clostridium paraputrificum</name>
    <dbReference type="NCBI Taxonomy" id="29363"/>
    <lineage>
        <taxon>Bacteria</taxon>
        <taxon>Bacillati</taxon>
        <taxon>Bacillota</taxon>
        <taxon>Clostridia</taxon>
        <taxon>Eubacteriales</taxon>
        <taxon>Clostridiaceae</taxon>
        <taxon>Clostridium</taxon>
    </lineage>
</organism>
<evidence type="ECO:0000313" key="1">
    <source>
        <dbReference type="EMBL" id="OBY11955.1"/>
    </source>
</evidence>
<name>A0A174G9N7_9CLOT</name>
<keyword evidence="2" id="KW-1185">Reference proteome</keyword>
<evidence type="ECO:0000313" key="2">
    <source>
        <dbReference type="Proteomes" id="UP000092714"/>
    </source>
</evidence>
<proteinExistence type="predicted"/>
<comment type="caution">
    <text evidence="1">The sequence shown here is derived from an EMBL/GenBank/DDBJ whole genome shotgun (WGS) entry which is preliminary data.</text>
</comment>
<dbReference type="Proteomes" id="UP000092714">
    <property type="component" value="Unassembled WGS sequence"/>
</dbReference>
<dbReference type="EMBL" id="MAPZ01000010">
    <property type="protein sequence ID" value="OBY11955.1"/>
    <property type="molecule type" value="Genomic_DNA"/>
</dbReference>